<dbReference type="CDD" id="cd22162">
    <property type="entry name" value="F-box_AtSKIP3-like"/>
    <property type="match status" value="1"/>
</dbReference>
<accession>A0A6I9TT79</accession>
<evidence type="ECO:0000313" key="2">
    <source>
        <dbReference type="RefSeq" id="XP_011088096.1"/>
    </source>
</evidence>
<dbReference type="Proteomes" id="UP000504604">
    <property type="component" value="Linkage group LG8"/>
</dbReference>
<keyword evidence="1" id="KW-1185">Reference proteome</keyword>
<dbReference type="RefSeq" id="XP_011088096.1">
    <property type="nucleotide sequence ID" value="XM_011089794.2"/>
</dbReference>
<dbReference type="Gene3D" id="1.20.1280.50">
    <property type="match status" value="1"/>
</dbReference>
<dbReference type="GeneID" id="105169401"/>
<gene>
    <name evidence="2" type="primary">LOC105169401</name>
</gene>
<dbReference type="InterPro" id="IPR025886">
    <property type="entry name" value="PP2-like"/>
</dbReference>
<protein>
    <submittedName>
        <fullName evidence="2">F-box protein PP2-B15</fullName>
    </submittedName>
</protein>
<dbReference type="AlphaFoldDB" id="A0A6I9TT79"/>
<name>A0A6I9TT79_SESIN</name>
<reference evidence="2" key="1">
    <citation type="submission" date="2025-08" db="UniProtKB">
        <authorList>
            <consortium name="RefSeq"/>
        </authorList>
    </citation>
    <scope>IDENTIFICATION</scope>
</reference>
<dbReference type="FunCoup" id="A0A6I9TT79">
    <property type="interactions" value="21"/>
</dbReference>
<dbReference type="PANTHER" id="PTHR32278">
    <property type="entry name" value="F-BOX DOMAIN-CONTAINING PROTEIN"/>
    <property type="match status" value="1"/>
</dbReference>
<sequence length="262" mass="29510">MAEALPKDCLSHVISFTSPRDACRAALVAGIFRLAADSDLAWEKFLPSDYRQIISKSVAPVEFSSIKELFGKLSSTPLLIDGGKKTFSIDKYTNKICYMLSARELSIAWSANPLCWCWKPLHQSRFPEAVELIMVSWLDIRGKINTRMLSPNTTYGAYLVIQIAKRAFGLDALPFEVSVEVGDYKTQGRICMDREECKSMETLHEGEERVLRARGDGWLEVELGEFYNNGDEKEVKMEFKEVEGAQLKGGLVVEGIELRPKN</sequence>
<dbReference type="InParanoid" id="A0A6I9TT79"/>
<dbReference type="PANTHER" id="PTHR32278:SF11">
    <property type="entry name" value="F-BOX DOMAIN-CONTAINING PROTEIN"/>
    <property type="match status" value="1"/>
</dbReference>
<proteinExistence type="predicted"/>
<dbReference type="InterPro" id="IPR036047">
    <property type="entry name" value="F-box-like_dom_sf"/>
</dbReference>
<organism evidence="1 2">
    <name type="scientific">Sesamum indicum</name>
    <name type="common">Oriental sesame</name>
    <name type="synonym">Sesamum orientale</name>
    <dbReference type="NCBI Taxonomy" id="4182"/>
    <lineage>
        <taxon>Eukaryota</taxon>
        <taxon>Viridiplantae</taxon>
        <taxon>Streptophyta</taxon>
        <taxon>Embryophyta</taxon>
        <taxon>Tracheophyta</taxon>
        <taxon>Spermatophyta</taxon>
        <taxon>Magnoliopsida</taxon>
        <taxon>eudicotyledons</taxon>
        <taxon>Gunneridae</taxon>
        <taxon>Pentapetalae</taxon>
        <taxon>asterids</taxon>
        <taxon>lamiids</taxon>
        <taxon>Lamiales</taxon>
        <taxon>Pedaliaceae</taxon>
        <taxon>Sesamum</taxon>
    </lineage>
</organism>
<dbReference type="OrthoDB" id="1918565at2759"/>
<dbReference type="KEGG" id="sind:105169401"/>
<dbReference type="Gramene" id="SIN_1022729.t">
    <property type="protein sequence ID" value="SIN_1022729.t"/>
    <property type="gene ID" value="SIN_1022729"/>
</dbReference>
<dbReference type="SUPFAM" id="SSF81383">
    <property type="entry name" value="F-box domain"/>
    <property type="match status" value="1"/>
</dbReference>
<evidence type="ECO:0000313" key="1">
    <source>
        <dbReference type="Proteomes" id="UP000504604"/>
    </source>
</evidence>
<dbReference type="Pfam" id="PF14299">
    <property type="entry name" value="PP2"/>
    <property type="match status" value="1"/>
</dbReference>